<accession>A0A0B7N3Y9</accession>
<name>A0A0B7N3Y9_9FUNG</name>
<dbReference type="Proteomes" id="UP000054107">
    <property type="component" value="Unassembled WGS sequence"/>
</dbReference>
<proteinExistence type="predicted"/>
<protein>
    <submittedName>
        <fullName evidence="2">Uncharacterized protein</fullName>
    </submittedName>
</protein>
<gene>
    <name evidence="2" type="primary">PARPA_03794.1 scaffold 9785</name>
</gene>
<sequence>MVRKSFSISLLLFAISVASDKIQVFGPLTVNDQHLTLLLPNYCYQLPINDAPDLTITNGDRELNVTVYSASNCEGSLIGVVGSNNGVAKFLAGTAKSFRYDKK</sequence>
<feature type="chain" id="PRO_5002137773" evidence="1">
    <location>
        <begin position="20"/>
        <end position="103"/>
    </location>
</feature>
<evidence type="ECO:0000313" key="3">
    <source>
        <dbReference type="Proteomes" id="UP000054107"/>
    </source>
</evidence>
<reference evidence="2 3" key="1">
    <citation type="submission" date="2014-09" db="EMBL/GenBank/DDBJ databases">
        <authorList>
            <person name="Ellenberger Sabrina"/>
        </authorList>
    </citation>
    <scope>NUCLEOTIDE SEQUENCE [LARGE SCALE GENOMIC DNA]</scope>
    <source>
        <strain evidence="2 3">CBS 412.66</strain>
    </source>
</reference>
<dbReference type="EMBL" id="LN723286">
    <property type="protein sequence ID" value="CEP10158.1"/>
    <property type="molecule type" value="Genomic_DNA"/>
</dbReference>
<keyword evidence="1" id="KW-0732">Signal</keyword>
<feature type="signal peptide" evidence="1">
    <location>
        <begin position="1"/>
        <end position="19"/>
    </location>
</feature>
<organism evidence="2 3">
    <name type="scientific">Parasitella parasitica</name>
    <dbReference type="NCBI Taxonomy" id="35722"/>
    <lineage>
        <taxon>Eukaryota</taxon>
        <taxon>Fungi</taxon>
        <taxon>Fungi incertae sedis</taxon>
        <taxon>Mucoromycota</taxon>
        <taxon>Mucoromycotina</taxon>
        <taxon>Mucoromycetes</taxon>
        <taxon>Mucorales</taxon>
        <taxon>Mucorineae</taxon>
        <taxon>Mucoraceae</taxon>
        <taxon>Parasitella</taxon>
    </lineage>
</organism>
<evidence type="ECO:0000313" key="2">
    <source>
        <dbReference type="EMBL" id="CEP10158.1"/>
    </source>
</evidence>
<dbReference type="AlphaFoldDB" id="A0A0B7N3Y9"/>
<evidence type="ECO:0000256" key="1">
    <source>
        <dbReference type="SAM" id="SignalP"/>
    </source>
</evidence>
<keyword evidence="3" id="KW-1185">Reference proteome</keyword>